<gene>
    <name evidence="5" type="ORF">C2G38_2315225</name>
</gene>
<evidence type="ECO:0000313" key="6">
    <source>
        <dbReference type="Proteomes" id="UP000266673"/>
    </source>
</evidence>
<dbReference type="EMBL" id="QKWP01000064">
    <property type="protein sequence ID" value="RIB28491.1"/>
    <property type="molecule type" value="Genomic_DNA"/>
</dbReference>
<dbReference type="Pfam" id="PF08623">
    <property type="entry name" value="TIP120"/>
    <property type="match status" value="1"/>
</dbReference>
<reference evidence="5 6" key="1">
    <citation type="submission" date="2018-06" db="EMBL/GenBank/DDBJ databases">
        <title>Comparative genomics reveals the genomic features of Rhizophagus irregularis, R. cerebriforme, R. diaphanum and Gigaspora rosea, and their symbiotic lifestyle signature.</title>
        <authorList>
            <person name="Morin E."/>
            <person name="San Clemente H."/>
            <person name="Chen E.C.H."/>
            <person name="De La Providencia I."/>
            <person name="Hainaut M."/>
            <person name="Kuo A."/>
            <person name="Kohler A."/>
            <person name="Murat C."/>
            <person name="Tang N."/>
            <person name="Roy S."/>
            <person name="Loubradou J."/>
            <person name="Henrissat B."/>
            <person name="Grigoriev I.V."/>
            <person name="Corradi N."/>
            <person name="Roux C."/>
            <person name="Martin F.M."/>
        </authorList>
    </citation>
    <scope>NUCLEOTIDE SEQUENCE [LARGE SCALE GENOMIC DNA]</scope>
    <source>
        <strain evidence="5 6">DAOM 194757</strain>
    </source>
</reference>
<comment type="similarity">
    <text evidence="1">Belongs to the CAND family.</text>
</comment>
<dbReference type="SUPFAM" id="SSF48371">
    <property type="entry name" value="ARM repeat"/>
    <property type="match status" value="1"/>
</dbReference>
<keyword evidence="3" id="KW-0833">Ubl conjugation pathway</keyword>
<accession>A0A397W348</accession>
<evidence type="ECO:0000259" key="4">
    <source>
        <dbReference type="Pfam" id="PF08623"/>
    </source>
</evidence>
<sequence length="268" mass="30444">MKVEDVKIAIIGAIQEVASLLRKSHRQLKVAALVCLEVFVHQHIQRLHNALLQYVWCQTNTVTKLSLTSRKIAHNPKTAFALENVSAGNVSKYLPIVISEINSDQRKRYLLFYSLKEIISRYSNKDGVKALGPFADDIWNILFQSGENIKEGTRGVVAECLGKLTLANPNKFLPELQKRFRSDSAQTSGTVVTAIKFTFINQGQEYDELLRPLIVDFLSLIQDRFDQLLPLLYEETLVKESLIHMVEMGPFKHKVDDGLDIRKANVYC</sequence>
<name>A0A397W348_9GLOM</name>
<dbReference type="InterPro" id="IPR011989">
    <property type="entry name" value="ARM-like"/>
</dbReference>
<dbReference type="STRING" id="44941.A0A397W348"/>
<feature type="domain" description="TATA-binding protein interacting (TIP20)" evidence="4">
    <location>
        <begin position="220"/>
        <end position="264"/>
    </location>
</feature>
<dbReference type="GO" id="GO:0010265">
    <property type="term" value="P:SCF complex assembly"/>
    <property type="evidence" value="ECO:0007669"/>
    <property type="project" value="InterPro"/>
</dbReference>
<dbReference type="OrthoDB" id="2427078at2759"/>
<dbReference type="AlphaFoldDB" id="A0A397W348"/>
<keyword evidence="6" id="KW-1185">Reference proteome</keyword>
<dbReference type="Proteomes" id="UP000266673">
    <property type="component" value="Unassembled WGS sequence"/>
</dbReference>
<proteinExistence type="inferred from homology"/>
<keyword evidence="2" id="KW-0677">Repeat</keyword>
<evidence type="ECO:0000313" key="5">
    <source>
        <dbReference type="EMBL" id="RIB28491.1"/>
    </source>
</evidence>
<evidence type="ECO:0000256" key="1">
    <source>
        <dbReference type="ARBA" id="ARBA00007657"/>
    </source>
</evidence>
<evidence type="ECO:0000256" key="2">
    <source>
        <dbReference type="ARBA" id="ARBA00022737"/>
    </source>
</evidence>
<dbReference type="PANTHER" id="PTHR12696">
    <property type="entry name" value="TIP120"/>
    <property type="match status" value="1"/>
</dbReference>
<dbReference type="InterPro" id="IPR013932">
    <property type="entry name" value="TATA-bd_TIP120"/>
</dbReference>
<dbReference type="Gene3D" id="1.25.10.10">
    <property type="entry name" value="Leucine-rich Repeat Variant"/>
    <property type="match status" value="1"/>
</dbReference>
<organism evidence="5 6">
    <name type="scientific">Gigaspora rosea</name>
    <dbReference type="NCBI Taxonomy" id="44941"/>
    <lineage>
        <taxon>Eukaryota</taxon>
        <taxon>Fungi</taxon>
        <taxon>Fungi incertae sedis</taxon>
        <taxon>Mucoromycota</taxon>
        <taxon>Glomeromycotina</taxon>
        <taxon>Glomeromycetes</taxon>
        <taxon>Diversisporales</taxon>
        <taxon>Gigasporaceae</taxon>
        <taxon>Gigaspora</taxon>
    </lineage>
</organism>
<dbReference type="InterPro" id="IPR016024">
    <property type="entry name" value="ARM-type_fold"/>
</dbReference>
<evidence type="ECO:0000256" key="3">
    <source>
        <dbReference type="ARBA" id="ARBA00022786"/>
    </source>
</evidence>
<protein>
    <submittedName>
        <fullName evidence="5">Armadillo-type protein</fullName>
    </submittedName>
</protein>
<dbReference type="InterPro" id="IPR039852">
    <property type="entry name" value="CAND1/CAND2"/>
</dbReference>
<comment type="caution">
    <text evidence="5">The sequence shown here is derived from an EMBL/GenBank/DDBJ whole genome shotgun (WGS) entry which is preliminary data.</text>
</comment>